<feature type="domain" description="CHAT" evidence="1">
    <location>
        <begin position="1038"/>
        <end position="1334"/>
    </location>
</feature>
<evidence type="ECO:0000259" key="1">
    <source>
        <dbReference type="Pfam" id="PF12770"/>
    </source>
</evidence>
<name>A0AAD6BWK4_9EURO</name>
<dbReference type="Gene3D" id="1.25.40.10">
    <property type="entry name" value="Tetratricopeptide repeat domain"/>
    <property type="match status" value="2"/>
</dbReference>
<evidence type="ECO:0000313" key="3">
    <source>
        <dbReference type="Proteomes" id="UP001213681"/>
    </source>
</evidence>
<dbReference type="GeneID" id="81606051"/>
<dbReference type="Proteomes" id="UP001213681">
    <property type="component" value="Unassembled WGS sequence"/>
</dbReference>
<keyword evidence="3" id="KW-1185">Reference proteome</keyword>
<proteinExistence type="predicted"/>
<dbReference type="Pfam" id="PF12770">
    <property type="entry name" value="CHAT"/>
    <property type="match status" value="1"/>
</dbReference>
<sequence>MEDLRQQLQTLIDASPRNVHIMRDGAYFRQPNFLAQFAVEELMRILRIYEEHPPFVRPSLLREESEASLRTYFWTKDEYRLRIAVTIGSLAAYHVSLEAENPLRGIILNSFARCVLVDWQRTRSDDNLLDDSIYYCRKAVELGPIQGTNRALHIYDLADQLSERYARQHDAGDYAEAEACFQQAFNLQPAGQLVFLFGWARLIRFKDEFENIDKAETLRRYINKLKVAIINHRPGIRPIDYRISVSCIWWYFGSALWERYEVTQDDLDLEYARKVFGLAMAVPRLTLSDMFYACRDQGRVAALQFEKNGNVEDANMAIDSLRRALQLMPNSLLTMESLGNHLRIFAEYTDSDAMLAEAAKVLDKACHATTEPSNALCNAYCMALLRLFQRTNRVEVLNDAILRYRTLADRPHQLEEDHAGTLLKLSQCHLCRFIALGWKYDLTKAQSAVARVYFFKTISAPLRAECLSVVGKIFYEYYKKTGRSQHLDHAIGWYRKALAKNVDHKDKNYAIHYDLGSAYHWKFRTTLLVADLSKAIYQYQLTLQYLKENPNPYLTSFFQISMAGLGMALMEQFEITQQQEDIDNAILYYEHCLRQTRKNTLQYIYRADILALAYQQRFKLIMEMADIKQSQTILHELLSCDLNLAPANMCEMHSNLGRAFLLSYAKNEEPTDLENAAEYFRSSLASECKAAACRMVVLFHLSLVLRYKAKATKSHEDEEAALAQIRATLYYLESVPENNLIVLTDGIILSFAKLIFDCWQDSGCEAASDYGKIYVRVSQTIPRNLRAFSGFTLVSFYIHAAMAQFTVTKDPTAARDMIRTAADILPRAMLVSFDRKDIVKNLGDFIALPRFIIAFSLAAGDMPSHALQLFDKVRSVMWDCALSKRLISQEKAGENFPTLCVKLDRIQNPLGASETLDMTALPPGSLCEMIMHVHKVYLQIVESKQLFHELRANSELEEFLRLPDDTPNFIEYAQDGPIIMVNESVFRSDAIIVTANGVEPLSLPLLDTQMMGEMEQWYDEALSLMSTDLPAATRKLEQVLEWLWDTIAEPILHHLGFDGVLTTGNDLPRSWWITAGRIGKFPLHAAGSPKKGPLCNLLDRTVPSYINSLRALGYTRSRLHPTQQDDDQPQDAKRGLLISMERTPGMNEHSDFLNSVHEVTSVQEILNSHGEASDLLKSPERDAVLDCLKRVKYAHFACHGICTEVDPARSTLRLTDWFSSPLDVKSLLQQGDLPCQLVYLSSCQGASNKSKFRDEGLHLAVGLQMAGVPHVVASLWRVDDIFSSEMAVRFYRALGEIGGHFNPSNSARALRKAIVDLRASGSSALFWAAYIHTGP</sequence>
<dbReference type="InterPro" id="IPR011990">
    <property type="entry name" value="TPR-like_helical_dom_sf"/>
</dbReference>
<protein>
    <recommendedName>
        <fullName evidence="1">CHAT domain-containing protein</fullName>
    </recommendedName>
</protein>
<reference evidence="2" key="2">
    <citation type="journal article" date="2023" name="IMA Fungus">
        <title>Comparative genomic study of the Penicillium genus elucidates a diverse pangenome and 15 lateral gene transfer events.</title>
        <authorList>
            <person name="Petersen C."/>
            <person name="Sorensen T."/>
            <person name="Nielsen M.R."/>
            <person name="Sondergaard T.E."/>
            <person name="Sorensen J.L."/>
            <person name="Fitzpatrick D.A."/>
            <person name="Frisvad J.C."/>
            <person name="Nielsen K.L."/>
        </authorList>
    </citation>
    <scope>NUCLEOTIDE SEQUENCE</scope>
    <source>
        <strain evidence="2">IBT 16125</strain>
    </source>
</reference>
<organism evidence="2 3">
    <name type="scientific">Penicillium daleae</name>
    <dbReference type="NCBI Taxonomy" id="63821"/>
    <lineage>
        <taxon>Eukaryota</taxon>
        <taxon>Fungi</taxon>
        <taxon>Dikarya</taxon>
        <taxon>Ascomycota</taxon>
        <taxon>Pezizomycotina</taxon>
        <taxon>Eurotiomycetes</taxon>
        <taxon>Eurotiomycetidae</taxon>
        <taxon>Eurotiales</taxon>
        <taxon>Aspergillaceae</taxon>
        <taxon>Penicillium</taxon>
    </lineage>
</organism>
<dbReference type="RefSeq" id="XP_056760562.1">
    <property type="nucleotide sequence ID" value="XM_056915808.1"/>
</dbReference>
<accession>A0AAD6BWK4</accession>
<dbReference type="EMBL" id="JAPVEA010000009">
    <property type="protein sequence ID" value="KAJ5433270.1"/>
    <property type="molecule type" value="Genomic_DNA"/>
</dbReference>
<evidence type="ECO:0000313" key="2">
    <source>
        <dbReference type="EMBL" id="KAJ5433270.1"/>
    </source>
</evidence>
<gene>
    <name evidence="2" type="ORF">N7458_012426</name>
</gene>
<comment type="caution">
    <text evidence="2">The sequence shown here is derived from an EMBL/GenBank/DDBJ whole genome shotgun (WGS) entry which is preliminary data.</text>
</comment>
<dbReference type="InterPro" id="IPR024983">
    <property type="entry name" value="CHAT_dom"/>
</dbReference>
<reference evidence="2" key="1">
    <citation type="submission" date="2022-12" db="EMBL/GenBank/DDBJ databases">
        <authorList>
            <person name="Petersen C."/>
        </authorList>
    </citation>
    <scope>NUCLEOTIDE SEQUENCE</scope>
    <source>
        <strain evidence="2">IBT 16125</strain>
    </source>
</reference>